<dbReference type="GO" id="GO:0005634">
    <property type="term" value="C:nucleus"/>
    <property type="evidence" value="ECO:0007669"/>
    <property type="project" value="UniProtKB-SubCell"/>
</dbReference>
<evidence type="ECO:0000256" key="4">
    <source>
        <dbReference type="ARBA" id="ARBA00025806"/>
    </source>
</evidence>
<dbReference type="VEuPathDB" id="FungiDB:AMAG_02952"/>
<keyword evidence="7" id="KW-1185">Reference proteome</keyword>
<feature type="region of interest" description="Disordered" evidence="5">
    <location>
        <begin position="521"/>
        <end position="563"/>
    </location>
</feature>
<evidence type="ECO:0000256" key="2">
    <source>
        <dbReference type="ARBA" id="ARBA00022473"/>
    </source>
</evidence>
<dbReference type="AlphaFoldDB" id="A0A0L0S485"/>
<feature type="compositionally biased region" description="Acidic residues" evidence="5">
    <location>
        <begin position="296"/>
        <end position="312"/>
    </location>
</feature>
<gene>
    <name evidence="6" type="ORF">AMAG_02952</name>
</gene>
<feature type="compositionally biased region" description="Acidic residues" evidence="5">
    <location>
        <begin position="549"/>
        <end position="560"/>
    </location>
</feature>
<reference evidence="7" key="2">
    <citation type="submission" date="2009-11" db="EMBL/GenBank/DDBJ databases">
        <title>The Genome Sequence of Allomyces macrogynus strain ATCC 38327.</title>
        <authorList>
            <consortium name="The Broad Institute Genome Sequencing Platform"/>
            <person name="Russ C."/>
            <person name="Cuomo C."/>
            <person name="Shea T."/>
            <person name="Young S.K."/>
            <person name="Zeng Q."/>
            <person name="Koehrsen M."/>
            <person name="Haas B."/>
            <person name="Borodovsky M."/>
            <person name="Guigo R."/>
            <person name="Alvarado L."/>
            <person name="Berlin A."/>
            <person name="Borenstein D."/>
            <person name="Chen Z."/>
            <person name="Engels R."/>
            <person name="Freedman E."/>
            <person name="Gellesch M."/>
            <person name="Goldberg J."/>
            <person name="Griggs A."/>
            <person name="Gujja S."/>
            <person name="Heiman D."/>
            <person name="Hepburn T."/>
            <person name="Howarth C."/>
            <person name="Jen D."/>
            <person name="Larson L."/>
            <person name="Lewis B."/>
            <person name="Mehta T."/>
            <person name="Park D."/>
            <person name="Pearson M."/>
            <person name="Roberts A."/>
            <person name="Saif S."/>
            <person name="Shenoy N."/>
            <person name="Sisk P."/>
            <person name="Stolte C."/>
            <person name="Sykes S."/>
            <person name="Walk T."/>
            <person name="White J."/>
            <person name="Yandava C."/>
            <person name="Burger G."/>
            <person name="Gray M.W."/>
            <person name="Holland P.W.H."/>
            <person name="King N."/>
            <person name="Lang F.B.F."/>
            <person name="Roger A.J."/>
            <person name="Ruiz-Trillo I."/>
            <person name="Lander E."/>
            <person name="Nusbaum C."/>
        </authorList>
    </citation>
    <scope>NUCLEOTIDE SEQUENCE [LARGE SCALE GENOMIC DNA]</scope>
    <source>
        <strain evidence="7">ATCC 38327</strain>
    </source>
</reference>
<dbReference type="InterPro" id="IPR024861">
    <property type="entry name" value="Donson"/>
</dbReference>
<sequence>MQQPPRGIKRASSLAEIRERQRKRTATPENRAVAASSVHGPTPATSTAIGPRGTSTSSSSSGHATTSTKNSLRRSATTAGTVSTGSKPASVPITAFFQRSSSSRQASASVNASGAIRPSSAPAPTTAPRSDSQDTAVLDDALSSTRSTPSTSRSSLLDTDAASSTASRAAPGPRTGPATPSTSSFPFVIARQQPATARPSNPFQLLTQIARGNGDDDDGFYNDLEEDGEDEPVAWSDLIKRTASLQVHGASLPIACTESAFRDGLVDDILDDGDDGLDDDDAAGDGWMAANLSDWESEVENDEDADEADGEPDAWPPFNPPAALDGDGNDEDVAMNDDNFSTSMDAASPPVPASDPSDTTLPFSWTLPQRISFQSSTSLEWAAPVPPTSALGCSATTLDSFTLFQHSSPLITDPPAVRFDALLYHYRHPDEDLSPASRAVRIKQTDRDEIAHAQRSATRWQAAFAHAVALVQNGDVPYMYFIHRNHFTAVVLPDRAIVTGCTRGLRAQLAAREITVETVDRGTARDAAGDEKPKRVVPLGSVVPRTGDSDDDDDDMDDLPWDNGTGALSGAAADVAPIRTVATAHLREQAYPTVVVPRDARGKFVAFLGKFLEWNASSARVLDPSLPVLVAPRPFLHASLHKAQMTRTGTVSSVHGAASRIQVEGWVLPPQMQELVTLVREHNPDARVQVVPDTHVVFPAHAALGPPR</sequence>
<reference evidence="6 7" key="1">
    <citation type="submission" date="2009-11" db="EMBL/GenBank/DDBJ databases">
        <title>Annotation of Allomyces macrogynus ATCC 38327.</title>
        <authorList>
            <consortium name="The Broad Institute Genome Sequencing Platform"/>
            <person name="Russ C."/>
            <person name="Cuomo C."/>
            <person name="Burger G."/>
            <person name="Gray M.W."/>
            <person name="Holland P.W.H."/>
            <person name="King N."/>
            <person name="Lang F.B.F."/>
            <person name="Roger A.J."/>
            <person name="Ruiz-Trillo I."/>
            <person name="Young S.K."/>
            <person name="Zeng Q."/>
            <person name="Gargeya S."/>
            <person name="Fitzgerald M."/>
            <person name="Haas B."/>
            <person name="Abouelleil A."/>
            <person name="Alvarado L."/>
            <person name="Arachchi H.M."/>
            <person name="Berlin A."/>
            <person name="Chapman S.B."/>
            <person name="Gearin G."/>
            <person name="Goldberg J."/>
            <person name="Griggs A."/>
            <person name="Gujja S."/>
            <person name="Hansen M."/>
            <person name="Heiman D."/>
            <person name="Howarth C."/>
            <person name="Larimer J."/>
            <person name="Lui A."/>
            <person name="MacDonald P.J.P."/>
            <person name="McCowen C."/>
            <person name="Montmayeur A."/>
            <person name="Murphy C."/>
            <person name="Neiman D."/>
            <person name="Pearson M."/>
            <person name="Priest M."/>
            <person name="Roberts A."/>
            <person name="Saif S."/>
            <person name="Shea T."/>
            <person name="Sisk P."/>
            <person name="Stolte C."/>
            <person name="Sykes S."/>
            <person name="Wortman J."/>
            <person name="Nusbaum C."/>
            <person name="Birren B."/>
        </authorList>
    </citation>
    <scope>NUCLEOTIDE SEQUENCE [LARGE SCALE GENOMIC DNA]</scope>
    <source>
        <strain evidence="6 7">ATCC 38327</strain>
    </source>
</reference>
<comment type="similarity">
    <text evidence="4">Belongs to the DONSON family.</text>
</comment>
<feature type="region of interest" description="Disordered" evidence="5">
    <location>
        <begin position="296"/>
        <end position="360"/>
    </location>
</feature>
<evidence type="ECO:0000256" key="3">
    <source>
        <dbReference type="ARBA" id="ARBA00023242"/>
    </source>
</evidence>
<organism evidence="6 7">
    <name type="scientific">Allomyces macrogynus (strain ATCC 38327)</name>
    <name type="common">Allomyces javanicus var. macrogynus</name>
    <dbReference type="NCBI Taxonomy" id="578462"/>
    <lineage>
        <taxon>Eukaryota</taxon>
        <taxon>Fungi</taxon>
        <taxon>Fungi incertae sedis</taxon>
        <taxon>Blastocladiomycota</taxon>
        <taxon>Blastocladiomycetes</taxon>
        <taxon>Blastocladiales</taxon>
        <taxon>Blastocladiaceae</taxon>
        <taxon>Allomyces</taxon>
    </lineage>
</organism>
<keyword evidence="3" id="KW-0539">Nucleus</keyword>
<dbReference type="GO" id="GO:0033260">
    <property type="term" value="P:nuclear DNA replication"/>
    <property type="evidence" value="ECO:0007669"/>
    <property type="project" value="TreeGrafter"/>
</dbReference>
<dbReference type="OrthoDB" id="5583426at2759"/>
<dbReference type="Proteomes" id="UP000054350">
    <property type="component" value="Unassembled WGS sequence"/>
</dbReference>
<comment type="subcellular location">
    <subcellularLocation>
        <location evidence="1">Nucleus</location>
    </subcellularLocation>
</comment>
<feature type="compositionally biased region" description="Low complexity" evidence="5">
    <location>
        <begin position="96"/>
        <end position="109"/>
    </location>
</feature>
<proteinExistence type="inferred from homology"/>
<feature type="compositionally biased region" description="Low complexity" evidence="5">
    <location>
        <begin position="54"/>
        <end position="68"/>
    </location>
</feature>
<feature type="compositionally biased region" description="Low complexity" evidence="5">
    <location>
        <begin position="75"/>
        <end position="86"/>
    </location>
</feature>
<dbReference type="PANTHER" id="PTHR12972:SF0">
    <property type="entry name" value="PROTEIN DOWNSTREAM NEIGHBOR OF SON"/>
    <property type="match status" value="1"/>
</dbReference>
<evidence type="ECO:0000313" key="6">
    <source>
        <dbReference type="EMBL" id="KNE57211.1"/>
    </source>
</evidence>
<feature type="compositionally biased region" description="Polar residues" evidence="5">
    <location>
        <begin position="193"/>
        <end position="202"/>
    </location>
</feature>
<evidence type="ECO:0000256" key="1">
    <source>
        <dbReference type="ARBA" id="ARBA00004123"/>
    </source>
</evidence>
<evidence type="ECO:0000256" key="5">
    <source>
        <dbReference type="SAM" id="MobiDB-lite"/>
    </source>
</evidence>
<dbReference type="EMBL" id="GG745331">
    <property type="protein sequence ID" value="KNE57211.1"/>
    <property type="molecule type" value="Genomic_DNA"/>
</dbReference>
<name>A0A0L0S485_ALLM3</name>
<dbReference type="PANTHER" id="PTHR12972">
    <property type="entry name" value="DOWNSTREAM NEIGHBOR OF SON"/>
    <property type="match status" value="1"/>
</dbReference>
<evidence type="ECO:0000313" key="7">
    <source>
        <dbReference type="Proteomes" id="UP000054350"/>
    </source>
</evidence>
<keyword evidence="2" id="KW-0217">Developmental protein</keyword>
<dbReference type="eggNOG" id="KOG4734">
    <property type="taxonomic scope" value="Eukaryota"/>
</dbReference>
<accession>A0A0L0S485</accession>
<feature type="compositionally biased region" description="Low complexity" evidence="5">
    <location>
        <begin position="142"/>
        <end position="184"/>
    </location>
</feature>
<protein>
    <submittedName>
        <fullName evidence="6">Uncharacterized protein</fullName>
    </submittedName>
</protein>
<feature type="compositionally biased region" description="Basic and acidic residues" evidence="5">
    <location>
        <begin position="521"/>
        <end position="534"/>
    </location>
</feature>
<feature type="compositionally biased region" description="Low complexity" evidence="5">
    <location>
        <begin position="117"/>
        <end position="130"/>
    </location>
</feature>
<feature type="region of interest" description="Disordered" evidence="5">
    <location>
        <begin position="1"/>
        <end position="202"/>
    </location>
</feature>